<reference evidence="2" key="1">
    <citation type="journal article" date="2022" name="bioRxiv">
        <title>Sequencing and chromosome-scale assembly of the giantPleurodeles waltlgenome.</title>
        <authorList>
            <person name="Brown T."/>
            <person name="Elewa A."/>
            <person name="Iarovenko S."/>
            <person name="Subramanian E."/>
            <person name="Araus A.J."/>
            <person name="Petzold A."/>
            <person name="Susuki M."/>
            <person name="Suzuki K.-i.T."/>
            <person name="Hayashi T."/>
            <person name="Toyoda A."/>
            <person name="Oliveira C."/>
            <person name="Osipova E."/>
            <person name="Leigh N.D."/>
            <person name="Simon A."/>
            <person name="Yun M.H."/>
        </authorList>
    </citation>
    <scope>NUCLEOTIDE SEQUENCE</scope>
    <source>
        <strain evidence="2">20211129_DDA</strain>
        <tissue evidence="2">Liver</tissue>
    </source>
</reference>
<evidence type="ECO:0000313" key="3">
    <source>
        <dbReference type="Proteomes" id="UP001066276"/>
    </source>
</evidence>
<comment type="caution">
    <text evidence="2">The sequence shown here is derived from an EMBL/GenBank/DDBJ whole genome shotgun (WGS) entry which is preliminary data.</text>
</comment>
<feature type="region of interest" description="Disordered" evidence="1">
    <location>
        <begin position="29"/>
        <end position="48"/>
    </location>
</feature>
<dbReference type="EMBL" id="JANPWB010000012">
    <property type="protein sequence ID" value="KAJ1113676.1"/>
    <property type="molecule type" value="Genomic_DNA"/>
</dbReference>
<organism evidence="2 3">
    <name type="scientific">Pleurodeles waltl</name>
    <name type="common">Iberian ribbed newt</name>
    <dbReference type="NCBI Taxonomy" id="8319"/>
    <lineage>
        <taxon>Eukaryota</taxon>
        <taxon>Metazoa</taxon>
        <taxon>Chordata</taxon>
        <taxon>Craniata</taxon>
        <taxon>Vertebrata</taxon>
        <taxon>Euteleostomi</taxon>
        <taxon>Amphibia</taxon>
        <taxon>Batrachia</taxon>
        <taxon>Caudata</taxon>
        <taxon>Salamandroidea</taxon>
        <taxon>Salamandridae</taxon>
        <taxon>Pleurodelinae</taxon>
        <taxon>Pleurodeles</taxon>
    </lineage>
</organism>
<evidence type="ECO:0000256" key="1">
    <source>
        <dbReference type="SAM" id="MobiDB-lite"/>
    </source>
</evidence>
<evidence type="ECO:0000313" key="2">
    <source>
        <dbReference type="EMBL" id="KAJ1113676.1"/>
    </source>
</evidence>
<name>A0AAV7NC79_PLEWA</name>
<gene>
    <name evidence="2" type="ORF">NDU88_001918</name>
</gene>
<dbReference type="Proteomes" id="UP001066276">
    <property type="component" value="Chromosome 8"/>
</dbReference>
<sequence>MTPGALAFSRGLRRQWRTLRYCGPIEWPGRRPRGGTRRSGVGAGERVMPGGEKIKKRRSQLKLPRASRMPGACQLMHCMSGTWAGCRILDTAHGLDIPHTRRPEKALKALTQMDSHLMAG</sequence>
<proteinExistence type="predicted"/>
<protein>
    <submittedName>
        <fullName evidence="2">Uncharacterized protein</fullName>
    </submittedName>
</protein>
<accession>A0AAV7NC79</accession>
<dbReference type="AlphaFoldDB" id="A0AAV7NC79"/>
<keyword evidence="3" id="KW-1185">Reference proteome</keyword>